<keyword evidence="4" id="KW-1133">Transmembrane helix</keyword>
<keyword evidence="6" id="KW-1185">Reference proteome</keyword>
<feature type="region of interest" description="Disordered" evidence="3">
    <location>
        <begin position="49"/>
        <end position="89"/>
    </location>
</feature>
<dbReference type="GO" id="GO:0005886">
    <property type="term" value="C:plasma membrane"/>
    <property type="evidence" value="ECO:0007669"/>
    <property type="project" value="TreeGrafter"/>
</dbReference>
<dbReference type="PANTHER" id="PTHR31234:SF68">
    <property type="entry name" value="EXPRESSED PROTEIN"/>
    <property type="match status" value="1"/>
</dbReference>
<dbReference type="EMBL" id="PYDT01000004">
    <property type="protein sequence ID" value="THU64254.1"/>
    <property type="molecule type" value="Genomic_DNA"/>
</dbReference>
<evidence type="ECO:0000256" key="1">
    <source>
        <dbReference type="ARBA" id="ARBA00004370"/>
    </source>
</evidence>
<reference evidence="5 6" key="1">
    <citation type="journal article" date="2019" name="Nat. Plants">
        <title>Genome sequencing of Musa balbisiana reveals subgenome evolution and function divergence in polyploid bananas.</title>
        <authorList>
            <person name="Yao X."/>
        </authorList>
    </citation>
    <scope>NUCLEOTIDE SEQUENCE [LARGE SCALE GENOMIC DNA]</scope>
    <source>
        <strain evidence="6">cv. DH-PKW</strain>
        <tissue evidence="5">Leaves</tissue>
    </source>
</reference>
<evidence type="ECO:0000256" key="2">
    <source>
        <dbReference type="ARBA" id="ARBA00023136"/>
    </source>
</evidence>
<protein>
    <submittedName>
        <fullName evidence="5">Uncharacterized protein</fullName>
    </submittedName>
</protein>
<accession>A0A4S8JQM8</accession>
<feature type="transmembrane region" description="Helical" evidence="4">
    <location>
        <begin position="135"/>
        <end position="158"/>
    </location>
</feature>
<gene>
    <name evidence="5" type="ORF">C4D60_Mb01t24540</name>
</gene>
<name>A0A4S8JQM8_MUSBA</name>
<evidence type="ECO:0000313" key="5">
    <source>
        <dbReference type="EMBL" id="THU64254.1"/>
    </source>
</evidence>
<comment type="subcellular location">
    <subcellularLocation>
        <location evidence="1">Membrane</location>
    </subcellularLocation>
</comment>
<evidence type="ECO:0000256" key="4">
    <source>
        <dbReference type="SAM" id="Phobius"/>
    </source>
</evidence>
<feature type="compositionally biased region" description="Pro residues" evidence="3">
    <location>
        <begin position="52"/>
        <end position="63"/>
    </location>
</feature>
<dbReference type="InterPro" id="IPR044839">
    <property type="entry name" value="NDR1-like"/>
</dbReference>
<evidence type="ECO:0000256" key="3">
    <source>
        <dbReference type="SAM" id="MobiDB-lite"/>
    </source>
</evidence>
<sequence length="313" mass="33548">MAGIEHVLNVCAGVSPLPFPPSVLTPPPPPSLLSSTHSAIVRRPLMVERAPPCTPPSPEPQPVPSALLNTVPAPADPNPGPDPNPSRRLGTYVVRVPKDQVYRVPLPENAKLAERYRNQNRSRRRGSPCLSCPKWILGVAFLVLLLIVAVTVIFFVVVRPGAPTFTVQRLFVKNPRSTTGAHPKPEYDLTISVRNPSRGMGFSYEAGGSAVITHGTVEIAAGTTPVFFQGHGNTTSIRLVLRGSNALLPKEIGTSMKGSKNAVDLSLVAKLTVSPRVGGLEMWAMSMDVTCDVQVIAMVKQAQISSQHCNTKL</sequence>
<dbReference type="GO" id="GO:0098542">
    <property type="term" value="P:defense response to other organism"/>
    <property type="evidence" value="ECO:0007669"/>
    <property type="project" value="InterPro"/>
</dbReference>
<feature type="compositionally biased region" description="Pro residues" evidence="3">
    <location>
        <begin position="74"/>
        <end position="84"/>
    </location>
</feature>
<dbReference type="PANTHER" id="PTHR31234">
    <property type="entry name" value="LATE EMBRYOGENESIS ABUNDANT (LEA) HYDROXYPROLINE-RICH GLYCOPROTEIN FAMILY"/>
    <property type="match status" value="1"/>
</dbReference>
<dbReference type="AlphaFoldDB" id="A0A4S8JQM8"/>
<evidence type="ECO:0000313" key="6">
    <source>
        <dbReference type="Proteomes" id="UP000317650"/>
    </source>
</evidence>
<dbReference type="Proteomes" id="UP000317650">
    <property type="component" value="Chromosome 1"/>
</dbReference>
<keyword evidence="4" id="KW-0812">Transmembrane</keyword>
<organism evidence="5 6">
    <name type="scientific">Musa balbisiana</name>
    <name type="common">Banana</name>
    <dbReference type="NCBI Taxonomy" id="52838"/>
    <lineage>
        <taxon>Eukaryota</taxon>
        <taxon>Viridiplantae</taxon>
        <taxon>Streptophyta</taxon>
        <taxon>Embryophyta</taxon>
        <taxon>Tracheophyta</taxon>
        <taxon>Spermatophyta</taxon>
        <taxon>Magnoliopsida</taxon>
        <taxon>Liliopsida</taxon>
        <taxon>Zingiberales</taxon>
        <taxon>Musaceae</taxon>
        <taxon>Musa</taxon>
    </lineage>
</organism>
<comment type="caution">
    <text evidence="5">The sequence shown here is derived from an EMBL/GenBank/DDBJ whole genome shotgun (WGS) entry which is preliminary data.</text>
</comment>
<proteinExistence type="predicted"/>
<keyword evidence="2 4" id="KW-0472">Membrane</keyword>